<dbReference type="EMBL" id="QKWP01000845">
    <property type="protein sequence ID" value="RIB14301.1"/>
    <property type="molecule type" value="Genomic_DNA"/>
</dbReference>
<evidence type="ECO:0000313" key="2">
    <source>
        <dbReference type="EMBL" id="RIB14301.1"/>
    </source>
</evidence>
<proteinExistence type="predicted"/>
<evidence type="ECO:0008006" key="4">
    <source>
        <dbReference type="Google" id="ProtNLM"/>
    </source>
</evidence>
<sequence length="653" mass="75244">MECYLNIGNDNRDNSRECQESFQPKTQQLLQLMAGVLHQVFKNNQTQELNFVNIPTFSGGNQDPIEWIETVGHAFEANNIQGHRRVSVIGAYLTGTAAMWWDTKKNARPYIDKWEDDSSPDTSFVHQFRQNFCTPILISQWNIELLTRRQQFGETVKQYAIDMWMMFRRLSSIGSQYSEVMKVQMFIQGLHPDLSLIITLFMPNTLQEAVERAKACEIMLARSLTVCNPATMFNMITNTEVAPLHLSQVVPFPTPQVKTLVPPITKNPVEQVVSLLQEVVSAVNDNKTNSYPCPPIPNENSYEDITRLTTQSKTSSQVIKNAHKKDMPNSREVTDDPEDPLRDVQNLFDVERGCENRIEIREEECKTADNNDTTVPTFSGVFHCYQNEVGVEVEKEVEKNEPKASVDYQKSERISHGDKAFDLGYDYRNGIKIKKSECKILIKYQKLTDKNRIGWIEKEVEPRVVEERRDDNGNDEVVFDRGKADKSCDKKIENHAFTNDLKSTKVGHTLGINNFGNCYQNGIGIEKHKPKAFDNYQKPVGTTHIGAMWDLERCYQEDIDVIKDISKVITYQLDIDRINEINKHGHSYEDEIKARKNKPEAHMSYQKFRLYNTTKKMTISKVTTKANRLESKLKMENQPEVAKLLKLHSWRGR</sequence>
<dbReference type="PANTHER" id="PTHR33194:SF4">
    <property type="entry name" value="CCHC-TYPE DOMAIN-CONTAINING PROTEIN"/>
    <property type="match status" value="1"/>
</dbReference>
<keyword evidence="3" id="KW-1185">Reference proteome</keyword>
<dbReference type="InterPro" id="IPR011990">
    <property type="entry name" value="TPR-like_helical_dom_sf"/>
</dbReference>
<reference evidence="2 3" key="1">
    <citation type="submission" date="2018-06" db="EMBL/GenBank/DDBJ databases">
        <title>Comparative genomics reveals the genomic features of Rhizophagus irregularis, R. cerebriforme, R. diaphanum and Gigaspora rosea, and their symbiotic lifestyle signature.</title>
        <authorList>
            <person name="Morin E."/>
            <person name="San Clemente H."/>
            <person name="Chen E.C.H."/>
            <person name="De La Providencia I."/>
            <person name="Hainaut M."/>
            <person name="Kuo A."/>
            <person name="Kohler A."/>
            <person name="Murat C."/>
            <person name="Tang N."/>
            <person name="Roy S."/>
            <person name="Loubradou J."/>
            <person name="Henrissat B."/>
            <person name="Grigoriev I.V."/>
            <person name="Corradi N."/>
            <person name="Roux C."/>
            <person name="Martin F.M."/>
        </authorList>
    </citation>
    <scope>NUCLEOTIDE SEQUENCE [LARGE SCALE GENOMIC DNA]</scope>
    <source>
        <strain evidence="2 3">DAOM 194757</strain>
    </source>
</reference>
<accession>A0A397UXG9</accession>
<protein>
    <recommendedName>
        <fullName evidence="4">Retrotransposon gag domain-containing protein</fullName>
    </recommendedName>
</protein>
<evidence type="ECO:0000256" key="1">
    <source>
        <dbReference type="SAM" id="MobiDB-lite"/>
    </source>
</evidence>
<feature type="region of interest" description="Disordered" evidence="1">
    <location>
        <begin position="311"/>
        <end position="341"/>
    </location>
</feature>
<comment type="caution">
    <text evidence="2">The sequence shown here is derived from an EMBL/GenBank/DDBJ whole genome shotgun (WGS) entry which is preliminary data.</text>
</comment>
<evidence type="ECO:0000313" key="3">
    <source>
        <dbReference type="Proteomes" id="UP000266673"/>
    </source>
</evidence>
<gene>
    <name evidence="2" type="ORF">C2G38_1667610</name>
</gene>
<dbReference type="AlphaFoldDB" id="A0A397UXG9"/>
<dbReference type="OrthoDB" id="2444994at2759"/>
<name>A0A397UXG9_9GLOM</name>
<dbReference type="PANTHER" id="PTHR33194">
    <property type="entry name" value="ZINC KNUCKLE DOMAINCONTAINING PROTEIN"/>
    <property type="match status" value="1"/>
</dbReference>
<feature type="compositionally biased region" description="Basic and acidic residues" evidence="1">
    <location>
        <begin position="324"/>
        <end position="341"/>
    </location>
</feature>
<dbReference type="SUPFAM" id="SSF81901">
    <property type="entry name" value="HCP-like"/>
    <property type="match status" value="1"/>
</dbReference>
<organism evidence="2 3">
    <name type="scientific">Gigaspora rosea</name>
    <dbReference type="NCBI Taxonomy" id="44941"/>
    <lineage>
        <taxon>Eukaryota</taxon>
        <taxon>Fungi</taxon>
        <taxon>Fungi incertae sedis</taxon>
        <taxon>Mucoromycota</taxon>
        <taxon>Glomeromycotina</taxon>
        <taxon>Glomeromycetes</taxon>
        <taxon>Diversisporales</taxon>
        <taxon>Gigasporaceae</taxon>
        <taxon>Gigaspora</taxon>
    </lineage>
</organism>
<dbReference type="Gene3D" id="1.25.40.10">
    <property type="entry name" value="Tetratricopeptide repeat domain"/>
    <property type="match status" value="1"/>
</dbReference>
<dbReference type="Proteomes" id="UP000266673">
    <property type="component" value="Unassembled WGS sequence"/>
</dbReference>